<dbReference type="Pfam" id="PF02656">
    <property type="entry name" value="DUF202"/>
    <property type="match status" value="1"/>
</dbReference>
<evidence type="ECO:0000313" key="8">
    <source>
        <dbReference type="Proteomes" id="UP000183987"/>
    </source>
</evidence>
<evidence type="ECO:0000256" key="1">
    <source>
        <dbReference type="ARBA" id="ARBA00004127"/>
    </source>
</evidence>
<sequence length="130" mass="14085">MAKDQSSTELAQSRTDWAEARTDWAEDRTIMANERTFAAWIRTGLACIVIALGLQAVFGSIEPKGLGKAVATVFLAAAIGVFWSARNRAKATLTRLHSRDCMPQSTKSYTILASALSLATLLTGVVLWLL</sequence>
<evidence type="ECO:0000259" key="6">
    <source>
        <dbReference type="Pfam" id="PF02656"/>
    </source>
</evidence>
<dbReference type="GO" id="GO:0012505">
    <property type="term" value="C:endomembrane system"/>
    <property type="evidence" value="ECO:0007669"/>
    <property type="project" value="UniProtKB-SubCell"/>
</dbReference>
<feature type="transmembrane region" description="Helical" evidence="5">
    <location>
        <begin position="106"/>
        <end position="129"/>
    </location>
</feature>
<keyword evidence="2 5" id="KW-0812">Transmembrane</keyword>
<feature type="transmembrane region" description="Helical" evidence="5">
    <location>
        <begin position="37"/>
        <end position="59"/>
    </location>
</feature>
<comment type="subcellular location">
    <subcellularLocation>
        <location evidence="1">Endomembrane system</location>
        <topology evidence="1">Multi-pass membrane protein</topology>
    </subcellularLocation>
</comment>
<evidence type="ECO:0000256" key="4">
    <source>
        <dbReference type="ARBA" id="ARBA00023136"/>
    </source>
</evidence>
<feature type="transmembrane region" description="Helical" evidence="5">
    <location>
        <begin position="65"/>
        <end position="85"/>
    </location>
</feature>
<dbReference type="EMBL" id="FQUE01000002">
    <property type="protein sequence ID" value="SHE91632.1"/>
    <property type="molecule type" value="Genomic_DNA"/>
</dbReference>
<gene>
    <name evidence="7" type="ORF">SAMN05444339_102445</name>
</gene>
<evidence type="ECO:0000313" key="7">
    <source>
        <dbReference type="EMBL" id="SHE91632.1"/>
    </source>
</evidence>
<dbReference type="Proteomes" id="UP000183987">
    <property type="component" value="Unassembled WGS sequence"/>
</dbReference>
<dbReference type="STRING" id="366533.SAMN05444339_102445"/>
<keyword evidence="3 5" id="KW-1133">Transmembrane helix</keyword>
<reference evidence="8" key="1">
    <citation type="submission" date="2016-11" db="EMBL/GenBank/DDBJ databases">
        <authorList>
            <person name="Varghese N."/>
            <person name="Submissions S."/>
        </authorList>
    </citation>
    <scope>NUCLEOTIDE SEQUENCE [LARGE SCALE GENOMIC DNA]</scope>
    <source>
        <strain evidence="8">DSM 29326</strain>
    </source>
</reference>
<accession>A0A1M4XEN6</accession>
<evidence type="ECO:0000256" key="5">
    <source>
        <dbReference type="SAM" id="Phobius"/>
    </source>
</evidence>
<name>A0A1M4XEN6_LOKAT</name>
<dbReference type="InterPro" id="IPR003807">
    <property type="entry name" value="DUF202"/>
</dbReference>
<dbReference type="OrthoDB" id="582337at2"/>
<protein>
    <submittedName>
        <fullName evidence="7">Putative membrane protein</fullName>
    </submittedName>
</protein>
<keyword evidence="4 5" id="KW-0472">Membrane</keyword>
<dbReference type="RefSeq" id="WP_072856562.1">
    <property type="nucleotide sequence ID" value="NZ_FQUE01000002.1"/>
</dbReference>
<organism evidence="7 8">
    <name type="scientific">Loktanella atrilutea</name>
    <dbReference type="NCBI Taxonomy" id="366533"/>
    <lineage>
        <taxon>Bacteria</taxon>
        <taxon>Pseudomonadati</taxon>
        <taxon>Pseudomonadota</taxon>
        <taxon>Alphaproteobacteria</taxon>
        <taxon>Rhodobacterales</taxon>
        <taxon>Roseobacteraceae</taxon>
        <taxon>Loktanella</taxon>
    </lineage>
</organism>
<evidence type="ECO:0000256" key="3">
    <source>
        <dbReference type="ARBA" id="ARBA00022989"/>
    </source>
</evidence>
<evidence type="ECO:0000256" key="2">
    <source>
        <dbReference type="ARBA" id="ARBA00022692"/>
    </source>
</evidence>
<feature type="domain" description="DUF202" evidence="6">
    <location>
        <begin position="28"/>
        <end position="90"/>
    </location>
</feature>
<dbReference type="AlphaFoldDB" id="A0A1M4XEN6"/>
<keyword evidence="8" id="KW-1185">Reference proteome</keyword>
<proteinExistence type="predicted"/>